<dbReference type="InterPro" id="IPR036259">
    <property type="entry name" value="MFS_trans_sf"/>
</dbReference>
<dbReference type="FunFam" id="1.20.1250.20:FF:000018">
    <property type="entry name" value="MFS transporter permease"/>
    <property type="match status" value="1"/>
</dbReference>
<feature type="domain" description="Major facilitator superfamily (MFS) profile" evidence="8">
    <location>
        <begin position="62"/>
        <end position="477"/>
    </location>
</feature>
<comment type="caution">
    <text evidence="9">The sequence shown here is derived from an EMBL/GenBank/DDBJ whole genome shotgun (WGS) entry which is preliminary data.</text>
</comment>
<feature type="compositionally biased region" description="Polar residues" evidence="6">
    <location>
        <begin position="23"/>
        <end position="40"/>
    </location>
</feature>
<feature type="transmembrane region" description="Helical" evidence="7">
    <location>
        <begin position="449"/>
        <end position="470"/>
    </location>
</feature>
<comment type="subcellular location">
    <subcellularLocation>
        <location evidence="1">Membrane</location>
        <topology evidence="1">Multi-pass membrane protein</topology>
    </subcellularLocation>
</comment>
<dbReference type="Proteomes" id="UP001385951">
    <property type="component" value="Unassembled WGS sequence"/>
</dbReference>
<keyword evidence="4 7" id="KW-1133">Transmembrane helix</keyword>
<dbReference type="PANTHER" id="PTHR43791">
    <property type="entry name" value="PERMEASE-RELATED"/>
    <property type="match status" value="1"/>
</dbReference>
<evidence type="ECO:0000256" key="7">
    <source>
        <dbReference type="SAM" id="Phobius"/>
    </source>
</evidence>
<name>A0AAW0FC95_9APHY</name>
<evidence type="ECO:0000256" key="1">
    <source>
        <dbReference type="ARBA" id="ARBA00004141"/>
    </source>
</evidence>
<dbReference type="FunFam" id="1.20.1250.20:FF:000013">
    <property type="entry name" value="MFS general substrate transporter"/>
    <property type="match status" value="1"/>
</dbReference>
<dbReference type="EMBL" id="JASBNA010000073">
    <property type="protein sequence ID" value="KAK7678343.1"/>
    <property type="molecule type" value="Genomic_DNA"/>
</dbReference>
<dbReference type="SUPFAM" id="SSF103473">
    <property type="entry name" value="MFS general substrate transporter"/>
    <property type="match status" value="1"/>
</dbReference>
<evidence type="ECO:0000256" key="6">
    <source>
        <dbReference type="SAM" id="MobiDB-lite"/>
    </source>
</evidence>
<feature type="transmembrane region" description="Helical" evidence="7">
    <location>
        <begin position="58"/>
        <end position="75"/>
    </location>
</feature>
<keyword evidence="5 7" id="KW-0472">Membrane</keyword>
<dbReference type="InterPro" id="IPR011701">
    <property type="entry name" value="MFS"/>
</dbReference>
<feature type="transmembrane region" description="Helical" evidence="7">
    <location>
        <begin position="131"/>
        <end position="151"/>
    </location>
</feature>
<keyword evidence="10" id="KW-1185">Reference proteome</keyword>
<feature type="transmembrane region" description="Helical" evidence="7">
    <location>
        <begin position="325"/>
        <end position="344"/>
    </location>
</feature>
<evidence type="ECO:0000313" key="9">
    <source>
        <dbReference type="EMBL" id="KAK7678343.1"/>
    </source>
</evidence>
<dbReference type="GO" id="GO:0016020">
    <property type="term" value="C:membrane"/>
    <property type="evidence" value="ECO:0007669"/>
    <property type="project" value="UniProtKB-SubCell"/>
</dbReference>
<organism evidence="9 10">
    <name type="scientific">Cerrena zonata</name>
    <dbReference type="NCBI Taxonomy" id="2478898"/>
    <lineage>
        <taxon>Eukaryota</taxon>
        <taxon>Fungi</taxon>
        <taxon>Dikarya</taxon>
        <taxon>Basidiomycota</taxon>
        <taxon>Agaricomycotina</taxon>
        <taxon>Agaricomycetes</taxon>
        <taxon>Polyporales</taxon>
        <taxon>Cerrenaceae</taxon>
        <taxon>Cerrena</taxon>
    </lineage>
</organism>
<dbReference type="AlphaFoldDB" id="A0AAW0FC95"/>
<reference evidence="9 10" key="1">
    <citation type="submission" date="2022-09" db="EMBL/GenBank/DDBJ databases">
        <authorList>
            <person name="Palmer J.M."/>
        </authorList>
    </citation>
    <scope>NUCLEOTIDE SEQUENCE [LARGE SCALE GENOMIC DNA]</scope>
    <source>
        <strain evidence="9 10">DSM 7382</strain>
    </source>
</reference>
<proteinExistence type="predicted"/>
<feature type="transmembrane region" description="Helical" evidence="7">
    <location>
        <begin position="192"/>
        <end position="212"/>
    </location>
</feature>
<feature type="transmembrane region" description="Helical" evidence="7">
    <location>
        <begin position="290"/>
        <end position="313"/>
    </location>
</feature>
<keyword evidence="3 7" id="KW-0812">Transmembrane</keyword>
<dbReference type="Gene3D" id="1.20.1250.20">
    <property type="entry name" value="MFS general substrate transporter like domains"/>
    <property type="match status" value="2"/>
</dbReference>
<feature type="transmembrane region" description="Helical" evidence="7">
    <location>
        <begin position="356"/>
        <end position="376"/>
    </location>
</feature>
<evidence type="ECO:0000259" key="8">
    <source>
        <dbReference type="PROSITE" id="PS50850"/>
    </source>
</evidence>
<protein>
    <recommendedName>
        <fullName evidence="8">Major facilitator superfamily (MFS) profile domain-containing protein</fullName>
    </recommendedName>
</protein>
<evidence type="ECO:0000256" key="3">
    <source>
        <dbReference type="ARBA" id="ARBA00022692"/>
    </source>
</evidence>
<feature type="region of interest" description="Disordered" evidence="6">
    <location>
        <begin position="1"/>
        <end position="40"/>
    </location>
</feature>
<feature type="transmembrane region" description="Helical" evidence="7">
    <location>
        <begin position="224"/>
        <end position="244"/>
    </location>
</feature>
<feature type="transmembrane region" description="Helical" evidence="7">
    <location>
        <begin position="382"/>
        <end position="404"/>
    </location>
</feature>
<dbReference type="GO" id="GO:0022857">
    <property type="term" value="F:transmembrane transporter activity"/>
    <property type="evidence" value="ECO:0007669"/>
    <property type="project" value="InterPro"/>
</dbReference>
<dbReference type="Pfam" id="PF07690">
    <property type="entry name" value="MFS_1"/>
    <property type="match status" value="1"/>
</dbReference>
<sequence>MPLVIERDREKDVGVDSEKGSMKHSSSVSTKEVSTNTKAENATSWAGTTAEKRLVRKLDMRIMPLTCIAYFFAFLDRSNPGNGRLQGLPEDVLHGDPTGKLFDLISSGFFLSYIVCQIPATVALKLFPSRIWLGCAIMGWGLASTLGAAAFNFSGLFISRIFVGIFEAGFTPAVPVYCSFWYTRYEMGRRMAFWFSFSTIGGALGGLIAFGIQNAHTTISNWRLLFIVEGIATVLIGLLTLVFLPNRPEETGFLSGEEREIQRERSSRGVKPDVGRFLVKKHALYAFKDWRVYVAGGIQLMANCSTGAIAAFLPTILKTFGVSDASAQLLTVPPYAVGAAVLIMTSHFSDHYQTRGIFVSAAATVGAIGHLLLLTVHENVHVRYFAVFCVISGTYTCIGILIAWTTNNFGSETKKATGMPIYMSIGQCGSVLGSHIFPSTEGPRYIKGFAISCALEFLAAICGIILTVSYRLDNRRKNKKYGIPNPDVEVDTDELADKAPMFRYIP</sequence>
<feature type="transmembrane region" description="Helical" evidence="7">
    <location>
        <begin position="104"/>
        <end position="124"/>
    </location>
</feature>
<dbReference type="InterPro" id="IPR020846">
    <property type="entry name" value="MFS_dom"/>
</dbReference>
<feature type="transmembrane region" description="Helical" evidence="7">
    <location>
        <begin position="416"/>
        <end position="437"/>
    </location>
</feature>
<gene>
    <name evidence="9" type="ORF">QCA50_018692</name>
</gene>
<dbReference type="PANTHER" id="PTHR43791:SF36">
    <property type="entry name" value="TRANSPORTER, PUTATIVE (AFU_ORTHOLOGUE AFUA_6G08340)-RELATED"/>
    <property type="match status" value="1"/>
</dbReference>
<accession>A0AAW0FC95</accession>
<evidence type="ECO:0000256" key="5">
    <source>
        <dbReference type="ARBA" id="ARBA00023136"/>
    </source>
</evidence>
<feature type="transmembrane region" description="Helical" evidence="7">
    <location>
        <begin position="157"/>
        <end position="180"/>
    </location>
</feature>
<feature type="compositionally biased region" description="Basic and acidic residues" evidence="6">
    <location>
        <begin position="1"/>
        <end position="21"/>
    </location>
</feature>
<evidence type="ECO:0000256" key="2">
    <source>
        <dbReference type="ARBA" id="ARBA00022448"/>
    </source>
</evidence>
<evidence type="ECO:0000256" key="4">
    <source>
        <dbReference type="ARBA" id="ARBA00022989"/>
    </source>
</evidence>
<keyword evidence="2" id="KW-0813">Transport</keyword>
<evidence type="ECO:0000313" key="10">
    <source>
        <dbReference type="Proteomes" id="UP001385951"/>
    </source>
</evidence>
<dbReference type="PROSITE" id="PS50850">
    <property type="entry name" value="MFS"/>
    <property type="match status" value="1"/>
</dbReference>